<keyword evidence="2" id="KW-1185">Reference proteome</keyword>
<sequence length="78" mass="9210">METHEEYWVSGVKRNGQNIHWAGHGKVQIDKEIINEYLESVDISGLIPKYFEVVQVDKHVNTLRFDEIENKKDTINQR</sequence>
<comment type="caution">
    <text evidence="1">The sequence shown here is derived from an EMBL/GenBank/DDBJ whole genome shotgun (WGS) entry which is preliminary data.</text>
</comment>
<dbReference type="AlphaFoldDB" id="A0AAW9SCF6"/>
<evidence type="ECO:0000313" key="2">
    <source>
        <dbReference type="Proteomes" id="UP001403385"/>
    </source>
</evidence>
<gene>
    <name evidence="1" type="ORF">AAG747_26980</name>
</gene>
<dbReference type="EMBL" id="JBDKWZ010000024">
    <property type="protein sequence ID" value="MEN7551588.1"/>
    <property type="molecule type" value="Genomic_DNA"/>
</dbReference>
<organism evidence="1 2">
    <name type="scientific">Rapidithrix thailandica</name>
    <dbReference type="NCBI Taxonomy" id="413964"/>
    <lineage>
        <taxon>Bacteria</taxon>
        <taxon>Pseudomonadati</taxon>
        <taxon>Bacteroidota</taxon>
        <taxon>Cytophagia</taxon>
        <taxon>Cytophagales</taxon>
        <taxon>Flammeovirgaceae</taxon>
        <taxon>Rapidithrix</taxon>
    </lineage>
</organism>
<accession>A0AAW9SCF6</accession>
<name>A0AAW9SCF6_9BACT</name>
<reference evidence="1 2" key="1">
    <citation type="submission" date="2024-04" db="EMBL/GenBank/DDBJ databases">
        <title>Novel genus in family Flammeovirgaceae.</title>
        <authorList>
            <person name="Nguyen T.H."/>
            <person name="Vuong T.Q."/>
            <person name="Le H."/>
            <person name="Kim S.-G."/>
        </authorList>
    </citation>
    <scope>NUCLEOTIDE SEQUENCE [LARGE SCALE GENOMIC DNA]</scope>
    <source>
        <strain evidence="1 2">JCM 23209</strain>
    </source>
</reference>
<protein>
    <submittedName>
        <fullName evidence="1">Uncharacterized protein</fullName>
    </submittedName>
</protein>
<proteinExistence type="predicted"/>
<dbReference type="RefSeq" id="WP_346824368.1">
    <property type="nucleotide sequence ID" value="NZ_JBDKWZ010000024.1"/>
</dbReference>
<dbReference type="Proteomes" id="UP001403385">
    <property type="component" value="Unassembled WGS sequence"/>
</dbReference>
<evidence type="ECO:0000313" key="1">
    <source>
        <dbReference type="EMBL" id="MEN7551588.1"/>
    </source>
</evidence>